<dbReference type="InterPro" id="IPR036291">
    <property type="entry name" value="NAD(P)-bd_dom_sf"/>
</dbReference>
<dbReference type="SUPFAM" id="SSF51735">
    <property type="entry name" value="NAD(P)-binding Rossmann-fold domains"/>
    <property type="match status" value="2"/>
</dbReference>
<dbReference type="Gene3D" id="3.40.50.720">
    <property type="entry name" value="NAD(P)-binding Rossmann-like Domain"/>
    <property type="match status" value="2"/>
</dbReference>
<dbReference type="PANTHER" id="PTHR45681:SF6">
    <property type="entry name" value="POLYKETIDE SYNTHASE 37"/>
    <property type="match status" value="1"/>
</dbReference>
<dbReference type="SMART" id="SM00829">
    <property type="entry name" value="PKS_ER"/>
    <property type="match status" value="1"/>
</dbReference>
<dbReference type="CDD" id="cd05195">
    <property type="entry name" value="enoyl_red"/>
    <property type="match status" value="1"/>
</dbReference>
<evidence type="ECO:0000313" key="5">
    <source>
        <dbReference type="Proteomes" id="UP000236928"/>
    </source>
</evidence>
<proteinExistence type="predicted"/>
<dbReference type="InterPro" id="IPR013149">
    <property type="entry name" value="ADH-like_C"/>
</dbReference>
<dbReference type="Pfam" id="PF08659">
    <property type="entry name" value="KR"/>
    <property type="match status" value="1"/>
</dbReference>
<comment type="caution">
    <text evidence="4">The sequence shown here is derived from an EMBL/GenBank/DDBJ whole genome shotgun (WGS) entry which is preliminary data.</text>
</comment>
<dbReference type="GO" id="GO:0016740">
    <property type="term" value="F:transferase activity"/>
    <property type="evidence" value="ECO:0007669"/>
    <property type="project" value="UniProtKB-KW"/>
</dbReference>
<reference evidence="4 5" key="1">
    <citation type="submission" date="2014-04" db="EMBL/GenBank/DDBJ databases">
        <title>Comparative Genomics of Cryptosporidium Species.</title>
        <authorList>
            <person name="Silva J.C."/>
            <person name="Su Q."/>
            <person name="Chalmers R."/>
            <person name="Chibucos M.C."/>
            <person name="Elwin K."/>
            <person name="Godinez A."/>
            <person name="Guo F."/>
            <person name="Huynh K."/>
            <person name="Orvis J."/>
            <person name="Ott S."/>
            <person name="Sadzewicz L."/>
            <person name="Sengamalay N."/>
            <person name="Shetty A."/>
            <person name="Sun M."/>
            <person name="Tallon L."/>
            <person name="Xiao L."/>
            <person name="Zhang H."/>
            <person name="Fraser C.M."/>
            <person name="Zhu G."/>
            <person name="Kissinger J."/>
            <person name="Widmer G."/>
        </authorList>
    </citation>
    <scope>NUCLEOTIDE SEQUENCE [LARGE SCALE GENOMIC DNA]</scope>
    <source>
        <strain evidence="4 5">UKMEL1</strain>
    </source>
</reference>
<dbReference type="OrthoDB" id="344041at2759"/>
<dbReference type="AlphaFoldDB" id="A0A2P4Z2T4"/>
<feature type="non-terminal residue" evidence="4">
    <location>
        <position position="406"/>
    </location>
</feature>
<accession>A0A2P4Z2T4</accession>
<name>A0A2P4Z2T4_9CRYT</name>
<dbReference type="InterPro" id="IPR050444">
    <property type="entry name" value="Polyketide_Synthase"/>
</dbReference>
<dbReference type="VEuPathDB" id="CryptoDB:CmeUKMEL1_12115"/>
<dbReference type="Proteomes" id="UP000236928">
    <property type="component" value="Unassembled WGS sequence"/>
</dbReference>
<evidence type="ECO:0000313" key="4">
    <source>
        <dbReference type="EMBL" id="POM84382.1"/>
    </source>
</evidence>
<protein>
    <submittedName>
        <fullName evidence="4">KR domain protein</fullName>
    </submittedName>
</protein>
<feature type="domain" description="Enoyl reductase (ER)" evidence="3">
    <location>
        <begin position="1"/>
        <end position="169"/>
    </location>
</feature>
<organism evidence="4 5">
    <name type="scientific">Cryptosporidium meleagridis</name>
    <dbReference type="NCBI Taxonomy" id="93969"/>
    <lineage>
        <taxon>Eukaryota</taxon>
        <taxon>Sar</taxon>
        <taxon>Alveolata</taxon>
        <taxon>Apicomplexa</taxon>
        <taxon>Conoidasida</taxon>
        <taxon>Coccidia</taxon>
        <taxon>Eucoccidiorida</taxon>
        <taxon>Eimeriorina</taxon>
        <taxon>Cryptosporidiidae</taxon>
        <taxon>Cryptosporidium</taxon>
    </lineage>
</organism>
<dbReference type="Gene3D" id="3.90.180.10">
    <property type="entry name" value="Medium-chain alcohol dehydrogenases, catalytic domain"/>
    <property type="match status" value="1"/>
</dbReference>
<evidence type="ECO:0000259" key="3">
    <source>
        <dbReference type="SMART" id="SM00829"/>
    </source>
</evidence>
<sequence>MTVQYCKAIGAKVYGTAGSESKVEYALSIGVERVSSSRNADKFKEDMRDLEGKVDIVINSLIEDFIPNSLNLLKKGGCFVELGKRGIWTEEEMKEKRPDIKYKCVAVDVMMEEDPAWFGGMLTRIKELVEEGKIESLPLKVFDMRGSDENGIDAFRYMQRAQHIGKVIIKIPTPFKYLELDTENHKSDVFGPEKVGNNHEYGIHVITGGLGGIGKIIIKWMLEEGVRKIAILSRSANNDSLRDIPEIKDYLNTDVVQIECIKCDVSILPQVENAFREIFTKFGETNQIHGIFHAAGILMDGAIASQTMEMMESVYAPKVYGAWNLHECCEKFELNKNLKHFVMFSSVASLLGNFGQTNYSAANSCLDSLVEYRRNKGMCGTSIQWGPWIEQGMAANLKQHLEKVGM</sequence>
<gene>
    <name evidence="4" type="ORF">CmeUKMEL1_12115</name>
</gene>
<dbReference type="SMART" id="SM00822">
    <property type="entry name" value="PKS_KR"/>
    <property type="match status" value="1"/>
</dbReference>
<keyword evidence="5" id="KW-1185">Reference proteome</keyword>
<evidence type="ECO:0000259" key="2">
    <source>
        <dbReference type="SMART" id="SM00822"/>
    </source>
</evidence>
<dbReference type="InterPro" id="IPR057326">
    <property type="entry name" value="KR_dom"/>
</dbReference>
<dbReference type="InterPro" id="IPR013968">
    <property type="entry name" value="PKS_KR"/>
</dbReference>
<keyword evidence="1" id="KW-0808">Transferase</keyword>
<evidence type="ECO:0000256" key="1">
    <source>
        <dbReference type="ARBA" id="ARBA00022679"/>
    </source>
</evidence>
<feature type="domain" description="Ketoreductase" evidence="2">
    <location>
        <begin position="202"/>
        <end position="391"/>
    </location>
</feature>
<dbReference type="Pfam" id="PF00107">
    <property type="entry name" value="ADH_zinc_N"/>
    <property type="match status" value="1"/>
</dbReference>
<dbReference type="PANTHER" id="PTHR45681">
    <property type="entry name" value="POLYKETIDE SYNTHASE 44-RELATED"/>
    <property type="match status" value="1"/>
</dbReference>
<dbReference type="GO" id="GO:0016491">
    <property type="term" value="F:oxidoreductase activity"/>
    <property type="evidence" value="ECO:0007669"/>
    <property type="project" value="InterPro"/>
</dbReference>
<dbReference type="EMBL" id="JIBK01000042">
    <property type="protein sequence ID" value="POM84382.1"/>
    <property type="molecule type" value="Genomic_DNA"/>
</dbReference>
<dbReference type="InterPro" id="IPR020843">
    <property type="entry name" value="ER"/>
</dbReference>